<name>A0AAV7IFB0_COTGL</name>
<dbReference type="AlphaFoldDB" id="A0AAV7IFB0"/>
<protein>
    <submittedName>
        <fullName evidence="1">Uncharacterized protein</fullName>
    </submittedName>
</protein>
<proteinExistence type="predicted"/>
<keyword evidence="2" id="KW-1185">Reference proteome</keyword>
<evidence type="ECO:0000313" key="2">
    <source>
        <dbReference type="Proteomes" id="UP000826195"/>
    </source>
</evidence>
<dbReference type="EMBL" id="JAHXZJ010001492">
    <property type="protein sequence ID" value="KAH0552218.1"/>
    <property type="molecule type" value="Genomic_DNA"/>
</dbReference>
<comment type="caution">
    <text evidence="1">The sequence shown here is derived from an EMBL/GenBank/DDBJ whole genome shotgun (WGS) entry which is preliminary data.</text>
</comment>
<reference evidence="1 2" key="1">
    <citation type="journal article" date="2021" name="J. Hered.">
        <title>A chromosome-level genome assembly of the parasitoid wasp, Cotesia glomerata (Hymenoptera: Braconidae).</title>
        <authorList>
            <person name="Pinto B.J."/>
            <person name="Weis J.J."/>
            <person name="Gamble T."/>
            <person name="Ode P.J."/>
            <person name="Paul R."/>
            <person name="Zaspel J.M."/>
        </authorList>
    </citation>
    <scope>NUCLEOTIDE SEQUENCE [LARGE SCALE GENOMIC DNA]</scope>
    <source>
        <strain evidence="1">CgM1</strain>
    </source>
</reference>
<accession>A0AAV7IFB0</accession>
<gene>
    <name evidence="1" type="ORF">KQX54_007315</name>
</gene>
<evidence type="ECO:0000313" key="1">
    <source>
        <dbReference type="EMBL" id="KAH0552218.1"/>
    </source>
</evidence>
<sequence length="122" mass="13805">MNRGGNHYDPKRPLGIDDQFIELIITVVREGYFNYSEFRLRGPPNMASLLEFKAAIVGYSHPSGRILPKEVACVTTKDDKVIEHWIVSPPIPFSSLEASTQQHYQIVELTHGLNWEKPGVSL</sequence>
<dbReference type="Proteomes" id="UP000826195">
    <property type="component" value="Unassembled WGS sequence"/>
</dbReference>
<organism evidence="1 2">
    <name type="scientific">Cotesia glomerata</name>
    <name type="common">Lepidopteran parasitic wasp</name>
    <name type="synonym">Apanteles glomeratus</name>
    <dbReference type="NCBI Taxonomy" id="32391"/>
    <lineage>
        <taxon>Eukaryota</taxon>
        <taxon>Metazoa</taxon>
        <taxon>Ecdysozoa</taxon>
        <taxon>Arthropoda</taxon>
        <taxon>Hexapoda</taxon>
        <taxon>Insecta</taxon>
        <taxon>Pterygota</taxon>
        <taxon>Neoptera</taxon>
        <taxon>Endopterygota</taxon>
        <taxon>Hymenoptera</taxon>
        <taxon>Apocrita</taxon>
        <taxon>Ichneumonoidea</taxon>
        <taxon>Braconidae</taxon>
        <taxon>Microgastrinae</taxon>
        <taxon>Cotesia</taxon>
    </lineage>
</organism>